<dbReference type="EMBL" id="REGN01004239">
    <property type="protein sequence ID" value="RNA18472.1"/>
    <property type="molecule type" value="Genomic_DNA"/>
</dbReference>
<accession>A0A3M7R4F4</accession>
<dbReference type="Proteomes" id="UP000276133">
    <property type="component" value="Unassembled WGS sequence"/>
</dbReference>
<comment type="caution">
    <text evidence="1">The sequence shown here is derived from an EMBL/GenBank/DDBJ whole genome shotgun (WGS) entry which is preliminary data.</text>
</comment>
<sequence>MNNQNHNFQNQTNDVGENPSNIQVSDLIEYACDDLVFLTSEGSLLEGILFIDTHGLHNIRYFSPYINHYPLRNLTCSKLVDPCTSNEDKLIEKLIKVLCKLFPSDLGTISITTGPQYNLYSFLSFLKENSTKRNDIKILAGLLFCSNNIKYNKSLIKLDNFEISFLITSSCSASSCYIINVKHCDSKMTDKYESVIETLNTLLNVDVNTDVVKSDLLIKSYIALYLKASDLTQLYSYYQEIFDFFGTKCSHKESYSSVKHCLGIISQAFYFPYQKSLELPYAYVPIDKQIQEHLKQPKGYWNCVENSLYHFLNCLLWDGDNNRYIKINSKTPCKIDMIFTGSMRGTPDKITLEFWHKLIEDLPSGRHIDQIKDGKKLFISYDETIERIFYVQQETLGANNGRSYNFEIETGFINFIKVIEVLSDKQGILVQALQPALVKDENGQVVDMDLCVLEKCLHQIIQLLVGPENAQNYQVSIKKADFKCEHARKDVYGELWVRRKYPKKGAEVEFMLSQESGHAYVMVNMINRPDISVDNLSAEINEQLMKNRPVLGNLLKSYIQHFIKDKNNISKENTYFDTKKIHELMLGFRLEASSEINILLSNLINQYILTGSKEESENLVFKSKVQIFCSNVLNRLPIYDPETLKSLIYPIYTMKAWLEIDPVILDELKEMHDFLSYSFSYKIHNDSDLTDTITKFDEFIQQALCEAPHQSLDGDKIINSKKNCEKWRNMKNFFEKKSDLFIKKFENFSKNPKVSIFELRDTLDNILCFFSMYDFFVISHPISDKKLIQLEYYMYMNMLFSNNVKKETMIRFVRSFIQNLEGEKFEKILAIAEILEAYDQERYFTCIQVIRDKIMDYELGMRILLSCHYNDRENQFGNFLLKACDDNIGRENYVENLISKHEEMVFNEINDELQGSFDLLGI</sequence>
<reference evidence="1 2" key="1">
    <citation type="journal article" date="2018" name="Sci. Rep.">
        <title>Genomic signatures of local adaptation to the degree of environmental predictability in rotifers.</title>
        <authorList>
            <person name="Franch-Gras L."/>
            <person name="Hahn C."/>
            <person name="Garcia-Roger E.M."/>
            <person name="Carmona M.J."/>
            <person name="Serra M."/>
            <person name="Gomez A."/>
        </authorList>
    </citation>
    <scope>NUCLEOTIDE SEQUENCE [LARGE SCALE GENOMIC DNA]</scope>
    <source>
        <strain evidence="1">HYR1</strain>
    </source>
</reference>
<name>A0A3M7R4F4_BRAPC</name>
<gene>
    <name evidence="1" type="ORF">BpHYR1_052158</name>
</gene>
<evidence type="ECO:0000313" key="2">
    <source>
        <dbReference type="Proteomes" id="UP000276133"/>
    </source>
</evidence>
<dbReference type="OrthoDB" id="10405905at2759"/>
<evidence type="ECO:0000313" key="1">
    <source>
        <dbReference type="EMBL" id="RNA18472.1"/>
    </source>
</evidence>
<dbReference type="AlphaFoldDB" id="A0A3M7R4F4"/>
<protein>
    <submittedName>
        <fullName evidence="1">Uncharacterized protein</fullName>
    </submittedName>
</protein>
<keyword evidence="2" id="KW-1185">Reference proteome</keyword>
<organism evidence="1 2">
    <name type="scientific">Brachionus plicatilis</name>
    <name type="common">Marine rotifer</name>
    <name type="synonym">Brachionus muelleri</name>
    <dbReference type="NCBI Taxonomy" id="10195"/>
    <lineage>
        <taxon>Eukaryota</taxon>
        <taxon>Metazoa</taxon>
        <taxon>Spiralia</taxon>
        <taxon>Gnathifera</taxon>
        <taxon>Rotifera</taxon>
        <taxon>Eurotatoria</taxon>
        <taxon>Monogononta</taxon>
        <taxon>Pseudotrocha</taxon>
        <taxon>Ploima</taxon>
        <taxon>Brachionidae</taxon>
        <taxon>Brachionus</taxon>
    </lineage>
</organism>
<proteinExistence type="predicted"/>